<dbReference type="AlphaFoldDB" id="A0A139I0W4"/>
<dbReference type="EC" id="1.1.1.138" evidence="5"/>
<evidence type="ECO:0000256" key="4">
    <source>
        <dbReference type="ARBA" id="ARBA00051683"/>
    </source>
</evidence>
<dbReference type="OrthoDB" id="4148662at2759"/>
<proteinExistence type="inferred from homology"/>
<evidence type="ECO:0000313" key="8">
    <source>
        <dbReference type="Proteomes" id="UP000073492"/>
    </source>
</evidence>
<dbReference type="FunFam" id="3.40.50.720:FF:000090">
    <property type="entry name" value="NADP-dependent mannitol dehydrogenase"/>
    <property type="match status" value="1"/>
</dbReference>
<sequence>MFREDKSLSFSLRHHPETADSIFSTHQALKMSMTQADVDQGKRDGYPRPFPDTPDNVLQQFSMQGKVSAITGASDGIGWAVAEALAEAGSNLALMYNSDNAAETKGKQLAEQYGVKVKAYQLQVSDPVKVEETVNQIVADFGKLDVFVANAGMAISKPILEQSIEEYRQLVSVNLDGTFYQAKFAGHVFKKQGFGNLILTSSISAHIVNVPVDQPVYNATKAAVSHLGKSLAREWREFARVNIVSPGFFDTKLGAAPRVQNEAYRMAVLGRQGHTKEIKGLFLYLASDASSYQTGSDVIIDGGYTLP</sequence>
<dbReference type="SUPFAM" id="SSF51735">
    <property type="entry name" value="NAD(P)-binding Rossmann-fold domains"/>
    <property type="match status" value="1"/>
</dbReference>
<dbReference type="GO" id="GO:0050664">
    <property type="term" value="F:oxidoreductase activity, acting on NAD(P)H, oxygen as acceptor"/>
    <property type="evidence" value="ECO:0007669"/>
    <property type="project" value="TreeGrafter"/>
</dbReference>
<dbReference type="EMBL" id="LFZO01000455">
    <property type="protein sequence ID" value="KXT08370.1"/>
    <property type="molecule type" value="Genomic_DNA"/>
</dbReference>
<dbReference type="EMBL" id="LFZO01000455">
    <property type="protein sequence ID" value="KXT08369.1"/>
    <property type="molecule type" value="Genomic_DNA"/>
</dbReference>
<dbReference type="GO" id="GO:0050085">
    <property type="term" value="F:mannitol 2-dehydrogenase (NADP+) activity"/>
    <property type="evidence" value="ECO:0007669"/>
    <property type="project" value="UniProtKB-EC"/>
</dbReference>
<reference evidence="7 8" key="1">
    <citation type="submission" date="2015-07" db="EMBL/GenBank/DDBJ databases">
        <title>Comparative genomics of the Sigatoka disease complex on banana suggests a link between parallel evolutionary changes in Pseudocercospora fijiensis and Pseudocercospora eumusae and increased virulence on the banana host.</title>
        <authorList>
            <person name="Chang T.-C."/>
            <person name="Salvucci A."/>
            <person name="Crous P.W."/>
            <person name="Stergiopoulos I."/>
        </authorList>
    </citation>
    <scope>NUCLEOTIDE SEQUENCE [LARGE SCALE GENOMIC DNA]</scope>
    <source>
        <strain evidence="7 8">CBS 116634</strain>
    </source>
</reference>
<name>A0A139I0W4_9PEZI</name>
<keyword evidence="8" id="KW-1185">Reference proteome</keyword>
<dbReference type="GO" id="GO:0019594">
    <property type="term" value="P:mannitol metabolic process"/>
    <property type="evidence" value="ECO:0007669"/>
    <property type="project" value="UniProtKB-ARBA"/>
</dbReference>
<keyword evidence="2" id="KW-0521">NADP</keyword>
<evidence type="ECO:0000256" key="3">
    <source>
        <dbReference type="ARBA" id="ARBA00023002"/>
    </source>
</evidence>
<evidence type="ECO:0000256" key="6">
    <source>
        <dbReference type="ARBA" id="ARBA00069279"/>
    </source>
</evidence>
<evidence type="ECO:0000313" key="7">
    <source>
        <dbReference type="EMBL" id="KXT08371.1"/>
    </source>
</evidence>
<evidence type="ECO:0000256" key="5">
    <source>
        <dbReference type="ARBA" id="ARBA00066645"/>
    </source>
</evidence>
<comment type="catalytic activity">
    <reaction evidence="4">
        <text>D-mannitol + NADP(+) = D-fructose + NADPH + H(+)</text>
        <dbReference type="Rhea" id="RHEA:16765"/>
        <dbReference type="ChEBI" id="CHEBI:15378"/>
        <dbReference type="ChEBI" id="CHEBI:16899"/>
        <dbReference type="ChEBI" id="CHEBI:37721"/>
        <dbReference type="ChEBI" id="CHEBI:57783"/>
        <dbReference type="ChEBI" id="CHEBI:58349"/>
        <dbReference type="EC" id="1.1.1.138"/>
    </reaction>
    <physiologicalReaction direction="left-to-right" evidence="4">
        <dbReference type="Rhea" id="RHEA:16766"/>
    </physiologicalReaction>
    <physiologicalReaction direction="right-to-left" evidence="4">
        <dbReference type="Rhea" id="RHEA:16767"/>
    </physiologicalReaction>
</comment>
<dbReference type="PROSITE" id="PS00061">
    <property type="entry name" value="ADH_SHORT"/>
    <property type="match status" value="1"/>
</dbReference>
<protein>
    <recommendedName>
        <fullName evidence="6">NADP-dependent mannitol dehydrogenase</fullName>
        <ecNumber evidence="5">1.1.1.138</ecNumber>
    </recommendedName>
</protein>
<dbReference type="InterPro" id="IPR036291">
    <property type="entry name" value="NAD(P)-bd_dom_sf"/>
</dbReference>
<organism evidence="7 8">
    <name type="scientific">Pseudocercospora musae</name>
    <dbReference type="NCBI Taxonomy" id="113226"/>
    <lineage>
        <taxon>Eukaryota</taxon>
        <taxon>Fungi</taxon>
        <taxon>Dikarya</taxon>
        <taxon>Ascomycota</taxon>
        <taxon>Pezizomycotina</taxon>
        <taxon>Dothideomycetes</taxon>
        <taxon>Dothideomycetidae</taxon>
        <taxon>Mycosphaerellales</taxon>
        <taxon>Mycosphaerellaceae</taxon>
        <taxon>Pseudocercospora</taxon>
    </lineage>
</organism>
<dbReference type="PRINTS" id="PR00081">
    <property type="entry name" value="GDHRDH"/>
</dbReference>
<comment type="caution">
    <text evidence="7">The sequence shown here is derived from an EMBL/GenBank/DDBJ whole genome shotgun (WGS) entry which is preliminary data.</text>
</comment>
<keyword evidence="3" id="KW-0560">Oxidoreductase</keyword>
<comment type="similarity">
    <text evidence="1">Belongs to the short-chain dehydrogenases/reductases (SDR) family.</text>
</comment>
<dbReference type="Pfam" id="PF13561">
    <property type="entry name" value="adh_short_C2"/>
    <property type="match status" value="1"/>
</dbReference>
<dbReference type="PANTHER" id="PTHR43008">
    <property type="entry name" value="BENZIL REDUCTASE"/>
    <property type="match status" value="1"/>
</dbReference>
<dbReference type="InterPro" id="IPR002347">
    <property type="entry name" value="SDR_fam"/>
</dbReference>
<dbReference type="EMBL" id="LFZO01000455">
    <property type="protein sequence ID" value="KXT08371.1"/>
    <property type="molecule type" value="Genomic_DNA"/>
</dbReference>
<gene>
    <name evidence="7" type="ORF">AC579_2990</name>
</gene>
<dbReference type="PANTHER" id="PTHR43008:SF1">
    <property type="entry name" value="NADP-DEPENDENT MANNITOL DEHYDROGENASE-RELATED"/>
    <property type="match status" value="1"/>
</dbReference>
<dbReference type="InterPro" id="IPR020904">
    <property type="entry name" value="Sc_DH/Rdtase_CS"/>
</dbReference>
<accession>A0A139I0W4</accession>
<evidence type="ECO:0000256" key="2">
    <source>
        <dbReference type="ARBA" id="ARBA00022857"/>
    </source>
</evidence>
<dbReference type="Gene3D" id="3.40.50.720">
    <property type="entry name" value="NAD(P)-binding Rossmann-like Domain"/>
    <property type="match status" value="1"/>
</dbReference>
<dbReference type="PRINTS" id="PR00080">
    <property type="entry name" value="SDRFAMILY"/>
</dbReference>
<dbReference type="Proteomes" id="UP000073492">
    <property type="component" value="Unassembled WGS sequence"/>
</dbReference>
<evidence type="ECO:0000256" key="1">
    <source>
        <dbReference type="ARBA" id="ARBA00006484"/>
    </source>
</evidence>